<protein>
    <submittedName>
        <fullName evidence="3">META domain-containing protein</fullName>
    </submittedName>
</protein>
<evidence type="ECO:0000259" key="2">
    <source>
        <dbReference type="Pfam" id="PF03724"/>
    </source>
</evidence>
<feature type="signal peptide" evidence="1">
    <location>
        <begin position="1"/>
        <end position="19"/>
    </location>
</feature>
<dbReference type="PANTHER" id="PTHR35535:SF1">
    <property type="entry name" value="HEAT SHOCK PROTEIN HSLJ"/>
    <property type="match status" value="1"/>
</dbReference>
<dbReference type="EMBL" id="JAWJEJ010000001">
    <property type="protein sequence ID" value="MDV3456396.1"/>
    <property type="molecule type" value="Genomic_DNA"/>
</dbReference>
<evidence type="ECO:0000313" key="3">
    <source>
        <dbReference type="EMBL" id="MDV3456396.1"/>
    </source>
</evidence>
<sequence length="229" mass="24563">MRLILAAGLIAATALPAAAQPRTNYRASGTEPFWSLTIDARTMRFEAPGRPTVSVAAPRVIHGFAGEMWQTRRINVNTVHKSCSDGMSDRVYGDTVTVRVDGRTYQGCGGDLAAPAHSDLIGGAWRIEALSGRPVARGTAPSVTFRDGRVSGNASCNRFNGSYRFERGRLTTGPLASTKMACADRARNVQETTILRLLGERVTVSRNRGGKLVLSGAGGRTMTLVAERR</sequence>
<evidence type="ECO:0000313" key="4">
    <source>
        <dbReference type="Proteomes" id="UP001273531"/>
    </source>
</evidence>
<dbReference type="PANTHER" id="PTHR35535">
    <property type="entry name" value="HEAT SHOCK PROTEIN HSLJ"/>
    <property type="match status" value="1"/>
</dbReference>
<gene>
    <name evidence="3" type="ORF">RZN05_05325</name>
</gene>
<reference evidence="3 4" key="1">
    <citation type="submission" date="2023-10" db="EMBL/GenBank/DDBJ databases">
        <title>Sphingomonas sp. HF-S4 16S ribosomal RNA gene Genome sequencing and assembly.</title>
        <authorList>
            <person name="Lee H."/>
        </authorList>
    </citation>
    <scope>NUCLEOTIDE SEQUENCE [LARGE SCALE GENOMIC DNA]</scope>
    <source>
        <strain evidence="3 4">HF-S4</strain>
    </source>
</reference>
<dbReference type="RefSeq" id="WP_317225582.1">
    <property type="nucleotide sequence ID" value="NZ_JAWJEJ010000001.1"/>
</dbReference>
<dbReference type="Pfam" id="PF03724">
    <property type="entry name" value="META"/>
    <property type="match status" value="1"/>
</dbReference>
<organism evidence="3 4">
    <name type="scientific">Sphingomonas agrestis</name>
    <dbReference type="NCBI Taxonomy" id="3080540"/>
    <lineage>
        <taxon>Bacteria</taxon>
        <taxon>Pseudomonadati</taxon>
        <taxon>Pseudomonadota</taxon>
        <taxon>Alphaproteobacteria</taxon>
        <taxon>Sphingomonadales</taxon>
        <taxon>Sphingomonadaceae</taxon>
        <taxon>Sphingomonas</taxon>
    </lineage>
</organism>
<dbReference type="InterPro" id="IPR038670">
    <property type="entry name" value="HslJ-like_sf"/>
</dbReference>
<accession>A0ABU3Y4S5</accession>
<dbReference type="InterPro" id="IPR005184">
    <property type="entry name" value="DUF306_Meta_HslJ"/>
</dbReference>
<keyword evidence="1" id="KW-0732">Signal</keyword>
<proteinExistence type="predicted"/>
<feature type="domain" description="DUF306" evidence="2">
    <location>
        <begin position="118"/>
        <end position="223"/>
    </location>
</feature>
<keyword evidence="4" id="KW-1185">Reference proteome</keyword>
<comment type="caution">
    <text evidence="3">The sequence shown here is derived from an EMBL/GenBank/DDBJ whole genome shotgun (WGS) entry which is preliminary data.</text>
</comment>
<dbReference type="Proteomes" id="UP001273531">
    <property type="component" value="Unassembled WGS sequence"/>
</dbReference>
<dbReference type="InterPro" id="IPR053147">
    <property type="entry name" value="Hsp_HslJ-like"/>
</dbReference>
<feature type="chain" id="PRO_5045804285" evidence="1">
    <location>
        <begin position="20"/>
        <end position="229"/>
    </location>
</feature>
<name>A0ABU3Y4S5_9SPHN</name>
<dbReference type="Gene3D" id="2.40.128.270">
    <property type="match status" value="1"/>
</dbReference>
<evidence type="ECO:0000256" key="1">
    <source>
        <dbReference type="SAM" id="SignalP"/>
    </source>
</evidence>